<comment type="caution">
    <text evidence="1">The sequence shown here is derived from an EMBL/GenBank/DDBJ whole genome shotgun (WGS) entry which is preliminary data.</text>
</comment>
<keyword evidence="1" id="KW-0238">DNA-binding</keyword>
<evidence type="ECO:0000313" key="2">
    <source>
        <dbReference type="Proteomes" id="UP000823786"/>
    </source>
</evidence>
<accession>A0ABS4ER39</accession>
<organism evidence="1 2">
    <name type="scientific">Rhizobium herbae</name>
    <dbReference type="NCBI Taxonomy" id="508661"/>
    <lineage>
        <taxon>Bacteria</taxon>
        <taxon>Pseudomonadati</taxon>
        <taxon>Pseudomonadota</taxon>
        <taxon>Alphaproteobacteria</taxon>
        <taxon>Hyphomicrobiales</taxon>
        <taxon>Rhizobiaceae</taxon>
        <taxon>Rhizobium/Agrobacterium group</taxon>
        <taxon>Rhizobium</taxon>
    </lineage>
</organism>
<dbReference type="EMBL" id="JAGGJV010000007">
    <property type="protein sequence ID" value="MBP1860404.1"/>
    <property type="molecule type" value="Genomic_DNA"/>
</dbReference>
<protein>
    <submittedName>
        <fullName evidence="1">DNA-binding protein (UPF0251 family)</fullName>
    </submittedName>
</protein>
<name>A0ABS4ER39_9HYPH</name>
<dbReference type="GO" id="GO:0003677">
    <property type="term" value="F:DNA binding"/>
    <property type="evidence" value="ECO:0007669"/>
    <property type="project" value="UniProtKB-KW"/>
</dbReference>
<dbReference type="Proteomes" id="UP000823786">
    <property type="component" value="Unassembled WGS sequence"/>
</dbReference>
<proteinExistence type="predicted"/>
<gene>
    <name evidence="1" type="ORF">J2Z75_003925</name>
</gene>
<keyword evidence="2" id="KW-1185">Reference proteome</keyword>
<sequence length="78" mass="9179">MMSKNLLRQAIVLAENVTLTVDQMEAMIFYLDRKLKKAHASSAPISMSRYKMRRLLTRALQLRAEKPDAEHHKPWSRR</sequence>
<reference evidence="1 2" key="1">
    <citation type="submission" date="2021-03" db="EMBL/GenBank/DDBJ databases">
        <title>Genomic Encyclopedia of Type Strains, Phase IV (KMG-IV): sequencing the most valuable type-strain genomes for metagenomic binning, comparative biology and taxonomic classification.</title>
        <authorList>
            <person name="Goeker M."/>
        </authorList>
    </citation>
    <scope>NUCLEOTIDE SEQUENCE [LARGE SCALE GENOMIC DNA]</scope>
    <source>
        <strain evidence="1 2">DSM 26427</strain>
    </source>
</reference>
<evidence type="ECO:0000313" key="1">
    <source>
        <dbReference type="EMBL" id="MBP1860404.1"/>
    </source>
</evidence>